<keyword evidence="3" id="KW-1185">Reference proteome</keyword>
<proteinExistence type="predicted"/>
<gene>
    <name evidence="2" type="primary">Contig6571.g7033</name>
    <name evidence="2" type="ORF">STYLEM_16706</name>
</gene>
<name>A0A078AZK2_STYLE</name>
<dbReference type="PANTHER" id="PTHR34825:SF1">
    <property type="entry name" value="AAA-ATPASE-LIKE DOMAIN-CONTAINING PROTEIN"/>
    <property type="match status" value="1"/>
</dbReference>
<evidence type="ECO:0000313" key="2">
    <source>
        <dbReference type="EMBL" id="CDW87599.1"/>
    </source>
</evidence>
<dbReference type="InterPro" id="IPR018631">
    <property type="entry name" value="AAA-ATPase-like_dom"/>
</dbReference>
<accession>A0A078AZK2</accession>
<dbReference type="InParanoid" id="A0A078AZK2"/>
<dbReference type="Proteomes" id="UP000039865">
    <property type="component" value="Unassembled WGS sequence"/>
</dbReference>
<organism evidence="2 3">
    <name type="scientific">Stylonychia lemnae</name>
    <name type="common">Ciliate</name>
    <dbReference type="NCBI Taxonomy" id="5949"/>
    <lineage>
        <taxon>Eukaryota</taxon>
        <taxon>Sar</taxon>
        <taxon>Alveolata</taxon>
        <taxon>Ciliophora</taxon>
        <taxon>Intramacronucleata</taxon>
        <taxon>Spirotrichea</taxon>
        <taxon>Stichotrichia</taxon>
        <taxon>Sporadotrichida</taxon>
        <taxon>Oxytrichidae</taxon>
        <taxon>Stylonychinae</taxon>
        <taxon>Stylonychia</taxon>
    </lineage>
</organism>
<evidence type="ECO:0000259" key="1">
    <source>
        <dbReference type="Pfam" id="PF09820"/>
    </source>
</evidence>
<dbReference type="Pfam" id="PF09820">
    <property type="entry name" value="AAA-ATPase_like"/>
    <property type="match status" value="1"/>
</dbReference>
<evidence type="ECO:0000313" key="3">
    <source>
        <dbReference type="Proteomes" id="UP000039865"/>
    </source>
</evidence>
<feature type="domain" description="AAA-ATPase-like" evidence="1">
    <location>
        <begin position="73"/>
        <end position="263"/>
    </location>
</feature>
<protein>
    <recommendedName>
        <fullName evidence="1">AAA-ATPase-like domain-containing protein</fullName>
    </recommendedName>
</protein>
<dbReference type="OrthoDB" id="5584915at2759"/>
<dbReference type="EMBL" id="CCKQ01015760">
    <property type="protein sequence ID" value="CDW87599.1"/>
    <property type="molecule type" value="Genomic_DNA"/>
</dbReference>
<dbReference type="PANTHER" id="PTHR34825">
    <property type="entry name" value="CONSERVED PROTEIN, WITH A WEAK D-GALACTARATE DEHYDRATASE/ALTRONATE HYDROLASE DOMAIN"/>
    <property type="match status" value="1"/>
</dbReference>
<sequence length="607" mass="71948">MKLGCSESASVFQQSTPMFDNFSQNEFTMIQAPEQQFSCVNDFHAGNGKKKQPKEKLKILKTNEFLKFYSQYSSYYVDKSLWIKEVLENKNRVQVYCRPRGMGKSMNLLMLQKFLDYRENTESIFSTLAINENQNQQIIDNYLNKHPVITLRFPKILKSCKGIDNVENDIYDFYNKDIKSLYLNTFQADMQLKEEPKKIINKLIDTLFSKLKKQVYILIDDYDFIFTQGLYHDFVNESLEIYKQILPKQWLYNEKIAKVIITGQYCIDIPRTCINNLDSSLVIMLNPSSPQAFGFNEKEVNQQMKNFKIDQKSKQKAMEFYNGFCYTYTQLYSPASINGFLYDYQNNKVRQPKSYQFSQHKLINKNLKLIKLEEKEFLDMLVDLFHGKIQIDYYSRLRLDQLKTTIVFTNFLIQSGYLCQDTTNETIKITNQEIMAALYKIYLKNLNINITSAQIIQYFRTGDFKNKSKNFNLDFMNTNLLMIEHRPEAYKHLVNALFLQDNLGVIRMIPFKLEDKEAVIIIDEETSRAWIMAIIFTRIRAQMRRQNLYVLEKMKNIQYKSDELQNIKRSYICAFAFFGKENLIYCVERNDFKLTDKKDTNDVIVRL</sequence>
<reference evidence="2 3" key="1">
    <citation type="submission" date="2014-06" db="EMBL/GenBank/DDBJ databases">
        <authorList>
            <person name="Swart Estienne"/>
        </authorList>
    </citation>
    <scope>NUCLEOTIDE SEQUENCE [LARGE SCALE GENOMIC DNA]</scope>
    <source>
        <strain evidence="2 3">130c</strain>
    </source>
</reference>
<dbReference type="AlphaFoldDB" id="A0A078AZK2"/>